<dbReference type="Pfam" id="PF04146">
    <property type="entry name" value="YTH"/>
    <property type="match status" value="1"/>
</dbReference>
<evidence type="ECO:0000313" key="4">
    <source>
        <dbReference type="EMBL" id="KAH7513531.1"/>
    </source>
</evidence>
<dbReference type="EMBL" id="JAEACU010000012">
    <property type="protein sequence ID" value="KAH7513531.1"/>
    <property type="molecule type" value="Genomic_DNA"/>
</dbReference>
<dbReference type="CDD" id="cd21134">
    <property type="entry name" value="YTH"/>
    <property type="match status" value="1"/>
</dbReference>
<feature type="region of interest" description="Disordered" evidence="2">
    <location>
        <begin position="349"/>
        <end position="372"/>
    </location>
</feature>
<dbReference type="AlphaFoldDB" id="A0A978UFI8"/>
<dbReference type="PANTHER" id="PTHR12357">
    <property type="entry name" value="YTH YT521-B HOMOLOGY DOMAIN-CONTAINING"/>
    <property type="match status" value="1"/>
</dbReference>
<dbReference type="GO" id="GO:1990247">
    <property type="term" value="F:N6-methyladenosine-containing RNA reader activity"/>
    <property type="evidence" value="ECO:0007669"/>
    <property type="project" value="UniProtKB-UniRule"/>
</dbReference>
<reference evidence="4" key="1">
    <citation type="journal article" date="2021" name="Front. Plant Sci.">
        <title>Chromosome-Scale Genome Assembly for Chinese Sour Jujube and Insights Into Its Genome Evolution and Domestication Signature.</title>
        <authorList>
            <person name="Shen L.-Y."/>
            <person name="Luo H."/>
            <person name="Wang X.-L."/>
            <person name="Wang X.-M."/>
            <person name="Qiu X.-J."/>
            <person name="Liu H."/>
            <person name="Zhou S.-S."/>
            <person name="Jia K.-H."/>
            <person name="Nie S."/>
            <person name="Bao Y.-T."/>
            <person name="Zhang R.-G."/>
            <person name="Yun Q.-Z."/>
            <person name="Chai Y.-H."/>
            <person name="Lu J.-Y."/>
            <person name="Li Y."/>
            <person name="Zhao S.-W."/>
            <person name="Mao J.-F."/>
            <person name="Jia S.-G."/>
            <person name="Mao Y.-M."/>
        </authorList>
    </citation>
    <scope>NUCLEOTIDE SEQUENCE</scope>
    <source>
        <strain evidence="4">AT0</strain>
        <tissue evidence="4">Leaf</tissue>
    </source>
</reference>
<feature type="compositionally biased region" description="Basic and acidic residues" evidence="2">
    <location>
        <begin position="8"/>
        <end position="22"/>
    </location>
</feature>
<keyword evidence="1" id="KW-0694">RNA-binding</keyword>
<feature type="compositionally biased region" description="Low complexity" evidence="2">
    <location>
        <begin position="273"/>
        <end position="288"/>
    </location>
</feature>
<organism evidence="4 5">
    <name type="scientific">Ziziphus jujuba var. spinosa</name>
    <dbReference type="NCBI Taxonomy" id="714518"/>
    <lineage>
        <taxon>Eukaryota</taxon>
        <taxon>Viridiplantae</taxon>
        <taxon>Streptophyta</taxon>
        <taxon>Embryophyta</taxon>
        <taxon>Tracheophyta</taxon>
        <taxon>Spermatophyta</taxon>
        <taxon>Magnoliopsida</taxon>
        <taxon>eudicotyledons</taxon>
        <taxon>Gunneridae</taxon>
        <taxon>Pentapetalae</taxon>
        <taxon>rosids</taxon>
        <taxon>fabids</taxon>
        <taxon>Rosales</taxon>
        <taxon>Rhamnaceae</taxon>
        <taxon>Paliureae</taxon>
        <taxon>Ziziphus</taxon>
    </lineage>
</organism>
<dbReference type="PANTHER" id="PTHR12357:SF92">
    <property type="entry name" value="YTH DOMAIN-CONTAINING FAMILY PROTEIN"/>
    <property type="match status" value="1"/>
</dbReference>
<gene>
    <name evidence="4" type="ORF">FEM48_Zijuj12G0210200</name>
</gene>
<feature type="region of interest" description="Disordered" evidence="2">
    <location>
        <begin position="1"/>
        <end position="23"/>
    </location>
</feature>
<comment type="function">
    <text evidence="1">Specifically recognizes and binds N6-methyladenosine (m6A)-containing RNAs, and regulates mRNA stability. M6A is a modification present at internal sites of mRNAs and some non-coding RNAs and plays a role in mRNA stability and processing.</text>
</comment>
<dbReference type="InterPro" id="IPR045168">
    <property type="entry name" value="YTH_prot"/>
</dbReference>
<protein>
    <recommendedName>
        <fullName evidence="1">YTH domain-containing family protein</fullName>
    </recommendedName>
</protein>
<dbReference type="GO" id="GO:0061157">
    <property type="term" value="P:mRNA destabilization"/>
    <property type="evidence" value="ECO:0007669"/>
    <property type="project" value="TreeGrafter"/>
</dbReference>
<feature type="domain" description="YTH" evidence="3">
    <location>
        <begin position="414"/>
        <end position="555"/>
    </location>
</feature>
<feature type="region of interest" description="Disordered" evidence="2">
    <location>
        <begin position="237"/>
        <end position="298"/>
    </location>
</feature>
<feature type="compositionally biased region" description="Polar residues" evidence="2">
    <location>
        <begin position="289"/>
        <end position="298"/>
    </location>
</feature>
<dbReference type="Gene3D" id="3.10.590.10">
    <property type="entry name" value="ph1033 like domains"/>
    <property type="match status" value="1"/>
</dbReference>
<feature type="compositionally biased region" description="Low complexity" evidence="2">
    <location>
        <begin position="634"/>
        <end position="645"/>
    </location>
</feature>
<sequence length="747" mass="81687">MYGQISNLEKRLDRLDEPKPRTSSEFQSDCALVFSNEIAGGSLGIEMYNVPEHGNNETYMIQGMETNLHLTSPFEQVEAMYSEGTPEFVVDQGLYYPTATNYGYYCTGIESPSEWEDHRIFGVDGPDVQYAGTLNENLPYVYYTPTYGYTQSPYNPYNPYIPGAMIGVDGPFVGAQQYYSVPPYQNAVSSPAYIPVVVQPDSVPNSSPDSLFDAGTSFSRSDARGLKYNFNSASGAFPNSTKTASTQKNPLTTMTEGPRPTIGPSKQAATYGSLPSASFSSPASAHSLQGRNSSSSIQAADNLSDGKILSHHNQLKVALPGNNGLTEFGSSTHGRAAGGKLRPKIHVGRGLNDINSSPDALSEQNRGPRVNRSKNELAVKAYTTKAGHTNAQGNIIIHTDQYNKDDLPVEYADAKFFVIKSYSEDDVHKSIKYNVWSSTPHGNKKLNNAYEDAQRIAAGKPRGCPIFLFFSVNVSGQFCGVAEMTGPVDFSKDMDFWQQDKWSGSFPVKWHIIKDVSNASLRHIILENNENKPVTNSRDTQEVTYKKGLEMLKIFKNHTLKTSLLDDFMYYENRQKIMQEEKARLLVRSFESPYFVPAALGPPRKLNCVVELPPSEVENVSNLSDDPTSLKRTSVSSSEKVSSESNVTDTTIARNEIPEQIAVEAKDNVSTLKIGSLTIHSRQGDSKPSIAANIEPFDAVTAGSVPQKINGITESSGILTVGTIPLDPRALLVDKGAGGLLKNGSQQ</sequence>
<evidence type="ECO:0000313" key="5">
    <source>
        <dbReference type="Proteomes" id="UP000813462"/>
    </source>
</evidence>
<feature type="compositionally biased region" description="Polar residues" evidence="2">
    <location>
        <begin position="353"/>
        <end position="365"/>
    </location>
</feature>
<comment type="similarity">
    <text evidence="1">Belongs to the YTHDF family.</text>
</comment>
<evidence type="ECO:0000256" key="2">
    <source>
        <dbReference type="SAM" id="MobiDB-lite"/>
    </source>
</evidence>
<evidence type="ECO:0000259" key="3">
    <source>
        <dbReference type="PROSITE" id="PS50882"/>
    </source>
</evidence>
<dbReference type="PROSITE" id="PS50882">
    <property type="entry name" value="YTH"/>
    <property type="match status" value="1"/>
</dbReference>
<dbReference type="GO" id="GO:0003729">
    <property type="term" value="F:mRNA binding"/>
    <property type="evidence" value="ECO:0007669"/>
    <property type="project" value="UniProtKB-UniRule"/>
</dbReference>
<feature type="region of interest" description="Disordered" evidence="2">
    <location>
        <begin position="618"/>
        <end position="647"/>
    </location>
</feature>
<feature type="compositionally biased region" description="Polar residues" evidence="2">
    <location>
        <begin position="618"/>
        <end position="633"/>
    </location>
</feature>
<dbReference type="InterPro" id="IPR007275">
    <property type="entry name" value="YTH_domain"/>
</dbReference>
<name>A0A978UFI8_ZIZJJ</name>
<comment type="caution">
    <text evidence="4">The sequence shown here is derived from an EMBL/GenBank/DDBJ whole genome shotgun (WGS) entry which is preliminary data.</text>
</comment>
<proteinExistence type="inferred from homology"/>
<dbReference type="Proteomes" id="UP000813462">
    <property type="component" value="Unassembled WGS sequence"/>
</dbReference>
<accession>A0A978UFI8</accession>
<evidence type="ECO:0000256" key="1">
    <source>
        <dbReference type="RuleBase" id="RU369095"/>
    </source>
</evidence>
<feature type="compositionally biased region" description="Polar residues" evidence="2">
    <location>
        <begin position="237"/>
        <end position="255"/>
    </location>
</feature>
<dbReference type="GO" id="GO:0005737">
    <property type="term" value="C:cytoplasm"/>
    <property type="evidence" value="ECO:0007669"/>
    <property type="project" value="TreeGrafter"/>
</dbReference>